<dbReference type="InterPro" id="IPR007391">
    <property type="entry name" value="Vancomycin_resist_VanW"/>
</dbReference>
<evidence type="ECO:0000313" key="5">
    <source>
        <dbReference type="Proteomes" id="UP000663981"/>
    </source>
</evidence>
<sequence length="442" mass="50586">MQWNNQTKGLLILLLCSLFIYGFSQLGSSANKAFFNKGTYTKETKVASITIEGLTKEQALQSLFSELSKWQEKTTIILEYDHEAILDSALFQFQPETTLNQVKDGTITTVEVVLEEGELERFLQREFPSVYSAINLQQLTNDIQTVAKNLDRGIFKFDLNEYIQMDQLEKTVISEASISVAENSNIDFKQNEIIVSIEPGTTFSLQEFLTENQFLDIDNESVSKLATVLYKAILSSPFEVIERHISSELPDYAELGMEAAFIQNQWDFKFHNSQDQAYDLFITKTNDQIVVKIKGFQSEEYKLEMKDEKSYPTRTIVQYDPSLAPSQMQVMNKGKDGRSITVVRQVYVNGEFQNELTISEDYYPPVYKSVKQGLKSGLNEISNDEQENEENKTEQLIPPSEDLDTDNVQTDKENEDSSNNTTGSNDKENQDEELWETPEIMK</sequence>
<keyword evidence="5" id="KW-1185">Reference proteome</keyword>
<accession>A0ABS3N8X8</accession>
<dbReference type="EMBL" id="JAGDEL010000026">
    <property type="protein sequence ID" value="MBO1514754.1"/>
    <property type="molecule type" value="Genomic_DNA"/>
</dbReference>
<dbReference type="PROSITE" id="PS51109">
    <property type="entry name" value="G5"/>
    <property type="match status" value="1"/>
</dbReference>
<dbReference type="Pfam" id="PF04294">
    <property type="entry name" value="VanW"/>
    <property type="match status" value="1"/>
</dbReference>
<comment type="caution">
    <text evidence="4">The sequence shown here is derived from an EMBL/GenBank/DDBJ whole genome shotgun (WGS) entry which is preliminary data.</text>
</comment>
<evidence type="ECO:0000259" key="3">
    <source>
        <dbReference type="PROSITE" id="PS51109"/>
    </source>
</evidence>
<proteinExistence type="predicted"/>
<keyword evidence="1" id="KW-0732">Signal</keyword>
<evidence type="ECO:0000313" key="4">
    <source>
        <dbReference type="EMBL" id="MBO1514754.1"/>
    </source>
</evidence>
<dbReference type="Proteomes" id="UP000663981">
    <property type="component" value="Unassembled WGS sequence"/>
</dbReference>
<name>A0ABS3N8X8_9BACI</name>
<evidence type="ECO:0000256" key="2">
    <source>
        <dbReference type="SAM" id="MobiDB-lite"/>
    </source>
</evidence>
<gene>
    <name evidence="4" type="ORF">I7822_24275</name>
</gene>
<dbReference type="PANTHER" id="PTHR35788">
    <property type="entry name" value="EXPORTED PROTEIN-RELATED"/>
    <property type="match status" value="1"/>
</dbReference>
<feature type="region of interest" description="Disordered" evidence="2">
    <location>
        <begin position="382"/>
        <end position="442"/>
    </location>
</feature>
<feature type="domain" description="G5" evidence="3">
    <location>
        <begin position="296"/>
        <end position="376"/>
    </location>
</feature>
<organism evidence="4 5">
    <name type="scientific">Metabacillus bambusae</name>
    <dbReference type="NCBI Taxonomy" id="2795218"/>
    <lineage>
        <taxon>Bacteria</taxon>
        <taxon>Bacillati</taxon>
        <taxon>Bacillota</taxon>
        <taxon>Bacilli</taxon>
        <taxon>Bacillales</taxon>
        <taxon>Bacillaceae</taxon>
        <taxon>Metabacillus</taxon>
    </lineage>
</organism>
<evidence type="ECO:0000256" key="1">
    <source>
        <dbReference type="ARBA" id="ARBA00022729"/>
    </source>
</evidence>
<dbReference type="InterPro" id="IPR052913">
    <property type="entry name" value="Glycopeptide_resist_protein"/>
</dbReference>
<reference evidence="4 5" key="1">
    <citation type="submission" date="2021-03" db="EMBL/GenBank/DDBJ databases">
        <title>Whole genome sequence of Metabacillus bambusae BG109.</title>
        <authorList>
            <person name="Jeong J.W."/>
        </authorList>
    </citation>
    <scope>NUCLEOTIDE SEQUENCE [LARGE SCALE GENOMIC DNA]</scope>
    <source>
        <strain evidence="4 5">BG109</strain>
    </source>
</reference>
<dbReference type="Pfam" id="PF07501">
    <property type="entry name" value="G5"/>
    <property type="match status" value="1"/>
</dbReference>
<dbReference type="Gene3D" id="2.20.230.10">
    <property type="entry name" value="Resuscitation-promoting factor rpfb"/>
    <property type="match status" value="1"/>
</dbReference>
<dbReference type="InterPro" id="IPR011098">
    <property type="entry name" value="G5_dom"/>
</dbReference>
<dbReference type="PANTHER" id="PTHR35788:SF1">
    <property type="entry name" value="EXPORTED PROTEIN"/>
    <property type="match status" value="1"/>
</dbReference>
<dbReference type="SMART" id="SM01208">
    <property type="entry name" value="G5"/>
    <property type="match status" value="1"/>
</dbReference>
<protein>
    <submittedName>
        <fullName evidence="4">VanW family protein</fullName>
    </submittedName>
</protein>
<dbReference type="RefSeq" id="WP_207981662.1">
    <property type="nucleotide sequence ID" value="NZ_JAGDEL010000026.1"/>
</dbReference>